<dbReference type="OrthoDB" id="3436275at2"/>
<feature type="domain" description="DUF6879" evidence="1">
    <location>
        <begin position="38"/>
        <end position="196"/>
    </location>
</feature>
<keyword evidence="3" id="KW-1185">Reference proteome</keyword>
<dbReference type="Proteomes" id="UP000253741">
    <property type="component" value="Unassembled WGS sequence"/>
</dbReference>
<accession>A0A370B893</accession>
<comment type="caution">
    <text evidence="2">The sequence shown here is derived from an EMBL/GenBank/DDBJ whole genome shotgun (WGS) entry which is preliminary data.</text>
</comment>
<dbReference type="RefSeq" id="WP_114624768.1">
    <property type="nucleotide sequence ID" value="NZ_QQNA01000130.1"/>
</dbReference>
<reference evidence="2 3" key="1">
    <citation type="submission" date="2018-07" db="EMBL/GenBank/DDBJ databases">
        <title>Streptomyces species from bats.</title>
        <authorList>
            <person name="Dunlap C."/>
        </authorList>
    </citation>
    <scope>NUCLEOTIDE SEQUENCE [LARGE SCALE GENOMIC DNA]</scope>
    <source>
        <strain evidence="2 3">AC230</strain>
    </source>
</reference>
<gene>
    <name evidence="2" type="ORF">DVH02_17625</name>
</gene>
<dbReference type="InterPro" id="IPR049244">
    <property type="entry name" value="DUF6879"/>
</dbReference>
<dbReference type="EMBL" id="QQNA01000130">
    <property type="protein sequence ID" value="RDG36872.1"/>
    <property type="molecule type" value="Genomic_DNA"/>
</dbReference>
<organism evidence="2 3">
    <name type="scientific">Streptomyces corynorhini</name>
    <dbReference type="NCBI Taxonomy" id="2282652"/>
    <lineage>
        <taxon>Bacteria</taxon>
        <taxon>Bacillati</taxon>
        <taxon>Actinomycetota</taxon>
        <taxon>Actinomycetes</taxon>
        <taxon>Kitasatosporales</taxon>
        <taxon>Streptomycetaceae</taxon>
        <taxon>Streptomyces</taxon>
    </lineage>
</organism>
<sequence length="216" mass="25099">MPDQNVPALTPESGERLVSKDYKRDFRERQALIRGGASWKLERRQYFEEQNDPSRDALTRGDWQEVLRLFAADRDIVLARAREDRSRGHAFYRVRIVEYPITPYVQWELHWLKQDVELGASRVRIVTADHVADAEKNHQLPEIVILDGRTLYHVLYTDNGQPMGSIRFTDPQRVHPWERYITSLYEAGEDIASYFAREIAPLPAPPPVPSPVPQPE</sequence>
<proteinExistence type="predicted"/>
<dbReference type="AlphaFoldDB" id="A0A370B893"/>
<dbReference type="Pfam" id="PF21806">
    <property type="entry name" value="DUF6879"/>
    <property type="match status" value="1"/>
</dbReference>
<name>A0A370B893_9ACTN</name>
<evidence type="ECO:0000259" key="1">
    <source>
        <dbReference type="Pfam" id="PF21806"/>
    </source>
</evidence>
<evidence type="ECO:0000313" key="2">
    <source>
        <dbReference type="EMBL" id="RDG36872.1"/>
    </source>
</evidence>
<protein>
    <recommendedName>
        <fullName evidence="1">DUF6879 domain-containing protein</fullName>
    </recommendedName>
</protein>
<evidence type="ECO:0000313" key="3">
    <source>
        <dbReference type="Proteomes" id="UP000253741"/>
    </source>
</evidence>